<comment type="caution">
    <text evidence="1">The sequence shown here is derived from an EMBL/GenBank/DDBJ whole genome shotgun (WGS) entry which is preliminary data.</text>
</comment>
<organism evidence="1 2">
    <name type="scientific">Stephania cephalantha</name>
    <dbReference type="NCBI Taxonomy" id="152367"/>
    <lineage>
        <taxon>Eukaryota</taxon>
        <taxon>Viridiplantae</taxon>
        <taxon>Streptophyta</taxon>
        <taxon>Embryophyta</taxon>
        <taxon>Tracheophyta</taxon>
        <taxon>Spermatophyta</taxon>
        <taxon>Magnoliopsida</taxon>
        <taxon>Ranunculales</taxon>
        <taxon>Menispermaceae</taxon>
        <taxon>Menispermoideae</taxon>
        <taxon>Cissampelideae</taxon>
        <taxon>Stephania</taxon>
    </lineage>
</organism>
<evidence type="ECO:0000313" key="2">
    <source>
        <dbReference type="Proteomes" id="UP001419268"/>
    </source>
</evidence>
<keyword evidence="2" id="KW-1185">Reference proteome</keyword>
<protein>
    <submittedName>
        <fullName evidence="1">Uncharacterized protein</fullName>
    </submittedName>
</protein>
<reference evidence="1 2" key="1">
    <citation type="submission" date="2024-01" db="EMBL/GenBank/DDBJ databases">
        <title>Genome assemblies of Stephania.</title>
        <authorList>
            <person name="Yang L."/>
        </authorList>
    </citation>
    <scope>NUCLEOTIDE SEQUENCE [LARGE SCALE GENOMIC DNA]</scope>
    <source>
        <strain evidence="1">JXDWG</strain>
        <tissue evidence="1">Leaf</tissue>
    </source>
</reference>
<accession>A0AAP0KC44</accession>
<dbReference type="Proteomes" id="UP001419268">
    <property type="component" value="Unassembled WGS sequence"/>
</dbReference>
<evidence type="ECO:0000313" key="1">
    <source>
        <dbReference type="EMBL" id="KAK9148819.1"/>
    </source>
</evidence>
<name>A0AAP0KC44_9MAGN</name>
<sequence length="57" mass="6153">MESIEVVVSGCRREGEMGMAMGEVGTEGERGVEVMIKALFGYGWRYLPGDNLQGVGN</sequence>
<dbReference type="AlphaFoldDB" id="A0AAP0KC44"/>
<gene>
    <name evidence="1" type="ORF">Scep_007576</name>
</gene>
<proteinExistence type="predicted"/>
<dbReference type="EMBL" id="JBBNAG010000003">
    <property type="protein sequence ID" value="KAK9148819.1"/>
    <property type="molecule type" value="Genomic_DNA"/>
</dbReference>